<name>A0A1Q9DCP5_SYMMI</name>
<reference evidence="3 4" key="1">
    <citation type="submission" date="2016-02" db="EMBL/GenBank/DDBJ databases">
        <title>Genome analysis of coral dinoflagellate symbionts highlights evolutionary adaptations to a symbiotic lifestyle.</title>
        <authorList>
            <person name="Aranda M."/>
            <person name="Li Y."/>
            <person name="Liew Y.J."/>
            <person name="Baumgarten S."/>
            <person name="Simakov O."/>
            <person name="Wilson M."/>
            <person name="Piel J."/>
            <person name="Ashoor H."/>
            <person name="Bougouffa S."/>
            <person name="Bajic V.B."/>
            <person name="Ryu T."/>
            <person name="Ravasi T."/>
            <person name="Bayer T."/>
            <person name="Micklem G."/>
            <person name="Kim H."/>
            <person name="Bhak J."/>
            <person name="Lajeunesse T.C."/>
            <person name="Voolstra C.R."/>
        </authorList>
    </citation>
    <scope>NUCLEOTIDE SEQUENCE [LARGE SCALE GENOMIC DNA]</scope>
    <source>
        <strain evidence="3 4">CCMP2467</strain>
    </source>
</reference>
<proteinExistence type="predicted"/>
<dbReference type="EMBL" id="LSRX01000598">
    <property type="protein sequence ID" value="OLP92986.1"/>
    <property type="molecule type" value="Genomic_DNA"/>
</dbReference>
<feature type="compositionally biased region" description="Basic and acidic residues" evidence="2">
    <location>
        <begin position="35"/>
        <end position="49"/>
    </location>
</feature>
<evidence type="ECO:0000256" key="2">
    <source>
        <dbReference type="SAM" id="MobiDB-lite"/>
    </source>
</evidence>
<feature type="region of interest" description="Disordered" evidence="2">
    <location>
        <begin position="1"/>
        <end position="66"/>
    </location>
</feature>
<keyword evidence="4" id="KW-1185">Reference proteome</keyword>
<keyword evidence="1" id="KW-0175">Coiled coil</keyword>
<gene>
    <name evidence="3" type="ORF">AK812_SmicGene25142</name>
</gene>
<organism evidence="3 4">
    <name type="scientific">Symbiodinium microadriaticum</name>
    <name type="common">Dinoflagellate</name>
    <name type="synonym">Zooxanthella microadriatica</name>
    <dbReference type="NCBI Taxonomy" id="2951"/>
    <lineage>
        <taxon>Eukaryota</taxon>
        <taxon>Sar</taxon>
        <taxon>Alveolata</taxon>
        <taxon>Dinophyceae</taxon>
        <taxon>Suessiales</taxon>
        <taxon>Symbiodiniaceae</taxon>
        <taxon>Symbiodinium</taxon>
    </lineage>
</organism>
<evidence type="ECO:0000313" key="4">
    <source>
        <dbReference type="Proteomes" id="UP000186817"/>
    </source>
</evidence>
<sequence>MGKRRAADDGGGDYIAPKGLGPSGAGQMAMAGRGGEPRRGSLELDEVPRPKKTKPQNLQKLSLEDLNQRKHDLKMEENYHSNVMGIKKRGPYSASDVRASYTQVLRFQYLQKEVDLEIERREARKESQAEAKARKRQEKEDVHRAAKAAMAAAQEEAFAGGPAAAAPSTNSFVSFEDMGRSWSASAPYGRPMEERSESGANNFQMGTSNNAGGMGGGFYGASAGSDGSDATPMNPMMAMAQMMLETQKKLKEAQEKMNKVSEVTGTGSSSTGSFPMGGGCGGCGGSCGCGGCGGCCGGCGGCGGCGAPRGSELKPNLKDMHLPDLSDLLKSSQNFLERGAVGAVREGGDDVEWVGKALTAVETERVWNGAYSGVAYTGRDVNLSNEGGASCWIRAVPYFKHKTQGDPISLNEQVLLESARMGSDWHLRLAMGKSGAEMAGFTNFVAADFTTRIWCLMARLNPVLLGKVLEAFQVYVPGTGMEVGVQSTEMALTYPDTIRLFYPHLGGHLSASCSFDKREPRLRRYLAVKEHDLVAWDSGGLQPGYQDLDLMKRVMNPWLSS</sequence>
<evidence type="ECO:0000313" key="3">
    <source>
        <dbReference type="EMBL" id="OLP92986.1"/>
    </source>
</evidence>
<comment type="caution">
    <text evidence="3">The sequence shown here is derived from an EMBL/GenBank/DDBJ whole genome shotgun (WGS) entry which is preliminary data.</text>
</comment>
<feature type="coiled-coil region" evidence="1">
    <location>
        <begin position="236"/>
        <end position="263"/>
    </location>
</feature>
<feature type="region of interest" description="Disordered" evidence="2">
    <location>
        <begin position="123"/>
        <end position="143"/>
    </location>
</feature>
<dbReference type="Proteomes" id="UP000186817">
    <property type="component" value="Unassembled WGS sequence"/>
</dbReference>
<protein>
    <submittedName>
        <fullName evidence="3">Uncharacterized protein</fullName>
    </submittedName>
</protein>
<accession>A0A1Q9DCP5</accession>
<dbReference type="AlphaFoldDB" id="A0A1Q9DCP5"/>
<dbReference type="OrthoDB" id="10510130at2759"/>
<evidence type="ECO:0000256" key="1">
    <source>
        <dbReference type="SAM" id="Coils"/>
    </source>
</evidence>